<keyword evidence="2" id="KW-1185">Reference proteome</keyword>
<sequence length="192" mass="21924">MTRIVSPNPLAPITPFLERIKSELNHYTANSDHQPQNYQIEYFQQSCMLLKEQTSPTSVPRSSRRRQVKGQAVVRQLHQTISSDLFVLILTTAPKTMLCNFKIEWIDIFLQWWDCEEKPDSLSKISRLLCQLVEIVYRPPNETNTPFTQQAKGLLDSESPSYNISNSAICDDIHARHTSSLELGSNIGPLAH</sequence>
<protein>
    <submittedName>
        <fullName evidence="1">Uncharacterized protein</fullName>
    </submittedName>
</protein>
<organism evidence="1 2">
    <name type="scientific">Aspergillus sclerotiicarbonarius (strain CBS 121057 / IBT 28362)</name>
    <dbReference type="NCBI Taxonomy" id="1448318"/>
    <lineage>
        <taxon>Eukaryota</taxon>
        <taxon>Fungi</taxon>
        <taxon>Dikarya</taxon>
        <taxon>Ascomycota</taxon>
        <taxon>Pezizomycotina</taxon>
        <taxon>Eurotiomycetes</taxon>
        <taxon>Eurotiomycetidae</taxon>
        <taxon>Eurotiales</taxon>
        <taxon>Aspergillaceae</taxon>
        <taxon>Aspergillus</taxon>
        <taxon>Aspergillus subgen. Circumdati</taxon>
    </lineage>
</organism>
<dbReference type="EMBL" id="KZ826325">
    <property type="protein sequence ID" value="PYI09831.1"/>
    <property type="molecule type" value="Genomic_DNA"/>
</dbReference>
<reference evidence="1 2" key="1">
    <citation type="submission" date="2018-02" db="EMBL/GenBank/DDBJ databases">
        <title>The genomes of Aspergillus section Nigri reveals drivers in fungal speciation.</title>
        <authorList>
            <consortium name="DOE Joint Genome Institute"/>
            <person name="Vesth T.C."/>
            <person name="Nybo J."/>
            <person name="Theobald S."/>
            <person name="Brandl J."/>
            <person name="Frisvad J.C."/>
            <person name="Nielsen K.F."/>
            <person name="Lyhne E.K."/>
            <person name="Kogle M.E."/>
            <person name="Kuo A."/>
            <person name="Riley R."/>
            <person name="Clum A."/>
            <person name="Nolan M."/>
            <person name="Lipzen A."/>
            <person name="Salamov A."/>
            <person name="Henrissat B."/>
            <person name="Wiebenga A."/>
            <person name="De vries R.P."/>
            <person name="Grigoriev I.V."/>
            <person name="Mortensen U.H."/>
            <person name="Andersen M.R."/>
            <person name="Baker S.E."/>
        </authorList>
    </citation>
    <scope>NUCLEOTIDE SEQUENCE [LARGE SCALE GENOMIC DNA]</scope>
    <source>
        <strain evidence="1 2">CBS 121057</strain>
    </source>
</reference>
<dbReference type="VEuPathDB" id="FungiDB:BO78DRAFT_23748"/>
<dbReference type="AlphaFoldDB" id="A0A319EKG7"/>
<gene>
    <name evidence="1" type="ORF">BO78DRAFT_23748</name>
</gene>
<evidence type="ECO:0000313" key="1">
    <source>
        <dbReference type="EMBL" id="PYI09831.1"/>
    </source>
</evidence>
<dbReference type="Proteomes" id="UP000248423">
    <property type="component" value="Unassembled WGS sequence"/>
</dbReference>
<name>A0A319EKG7_ASPSB</name>
<accession>A0A319EKG7</accession>
<evidence type="ECO:0000313" key="2">
    <source>
        <dbReference type="Proteomes" id="UP000248423"/>
    </source>
</evidence>
<proteinExistence type="predicted"/>